<dbReference type="Gene3D" id="3.40.50.1360">
    <property type="match status" value="1"/>
</dbReference>
<dbReference type="InterPro" id="IPR050313">
    <property type="entry name" value="Carb_Metab_HTH_regulators"/>
</dbReference>
<dbReference type="AlphaFoldDB" id="A0A846N1I7"/>
<dbReference type="EMBL" id="JAASRM010000001">
    <property type="protein sequence ID" value="NIK89808.1"/>
    <property type="molecule type" value="Genomic_DNA"/>
</dbReference>
<evidence type="ECO:0000259" key="5">
    <source>
        <dbReference type="PROSITE" id="PS51000"/>
    </source>
</evidence>
<dbReference type="PROSITE" id="PS00894">
    <property type="entry name" value="HTH_DEOR_1"/>
    <property type="match status" value="1"/>
</dbReference>
<evidence type="ECO:0000313" key="6">
    <source>
        <dbReference type="EMBL" id="NIK89808.1"/>
    </source>
</evidence>
<dbReference type="SMART" id="SM00420">
    <property type="entry name" value="HTH_DEOR"/>
    <property type="match status" value="1"/>
</dbReference>
<evidence type="ECO:0000256" key="2">
    <source>
        <dbReference type="ARBA" id="ARBA00023015"/>
    </source>
</evidence>
<keyword evidence="7" id="KW-1185">Reference proteome</keyword>
<evidence type="ECO:0000256" key="1">
    <source>
        <dbReference type="ARBA" id="ARBA00022491"/>
    </source>
</evidence>
<dbReference type="InterPro" id="IPR037171">
    <property type="entry name" value="NagB/RpiA_transferase-like"/>
</dbReference>
<protein>
    <submittedName>
        <fullName evidence="6">DeoR family glycerol-3-phosphate regulon repressor</fullName>
    </submittedName>
</protein>
<evidence type="ECO:0000256" key="3">
    <source>
        <dbReference type="ARBA" id="ARBA00023125"/>
    </source>
</evidence>
<keyword evidence="2" id="KW-0805">Transcription regulation</keyword>
<dbReference type="Proteomes" id="UP000570514">
    <property type="component" value="Unassembled WGS sequence"/>
</dbReference>
<keyword evidence="3" id="KW-0238">DNA-binding</keyword>
<organism evidence="6 7">
    <name type="scientific">Rhizomicrobium palustre</name>
    <dbReference type="NCBI Taxonomy" id="189966"/>
    <lineage>
        <taxon>Bacteria</taxon>
        <taxon>Pseudomonadati</taxon>
        <taxon>Pseudomonadota</taxon>
        <taxon>Alphaproteobacteria</taxon>
        <taxon>Micropepsales</taxon>
        <taxon>Micropepsaceae</taxon>
        <taxon>Rhizomicrobium</taxon>
    </lineage>
</organism>
<gene>
    <name evidence="6" type="ORF">FHS83_003126</name>
</gene>
<feature type="domain" description="HTH deoR-type" evidence="5">
    <location>
        <begin position="3"/>
        <end position="58"/>
    </location>
</feature>
<evidence type="ECO:0000256" key="4">
    <source>
        <dbReference type="ARBA" id="ARBA00023163"/>
    </source>
</evidence>
<dbReference type="PROSITE" id="PS51000">
    <property type="entry name" value="HTH_DEOR_2"/>
    <property type="match status" value="1"/>
</dbReference>
<keyword evidence="1" id="KW-0678">Repressor</keyword>
<dbReference type="PANTHER" id="PTHR30363:SF4">
    <property type="entry name" value="GLYCEROL-3-PHOSPHATE REGULON REPRESSOR"/>
    <property type="match status" value="1"/>
</dbReference>
<sequence length="254" mass="28605">MDQSSRLHEILELLEENSSCSIADLAQRFEVSEETIRRDVRQLENTGRVRKVHGGVRLPDNVFEAAYHQRINENAQLKRQIGLKAAEMVSDGMTLLIDSGSSAYWVAKALNKVRNLTIITNAIEVAREMTGRNNARVYFAGGEIYENYCSSFGPETQNFMKRFTPEIAFFSIGAMEAKRGLLDYFLPEAELKQAIAPLARKIVVLVDSTKFERHGLIRTFDFKDIHVLVTDADPGPELRKVMDGVEILIAGKPD</sequence>
<keyword evidence="4" id="KW-0804">Transcription</keyword>
<dbReference type="PANTHER" id="PTHR30363">
    <property type="entry name" value="HTH-TYPE TRANSCRIPTIONAL REGULATOR SRLR-RELATED"/>
    <property type="match status" value="1"/>
</dbReference>
<dbReference type="Pfam" id="PF00455">
    <property type="entry name" value="DeoRC"/>
    <property type="match status" value="1"/>
</dbReference>
<dbReference type="GO" id="GO:0003677">
    <property type="term" value="F:DNA binding"/>
    <property type="evidence" value="ECO:0007669"/>
    <property type="project" value="UniProtKB-KW"/>
</dbReference>
<dbReference type="InterPro" id="IPR036390">
    <property type="entry name" value="WH_DNA-bd_sf"/>
</dbReference>
<dbReference type="InterPro" id="IPR014036">
    <property type="entry name" value="DeoR-like_C"/>
</dbReference>
<dbReference type="SMART" id="SM01134">
    <property type="entry name" value="DeoRC"/>
    <property type="match status" value="1"/>
</dbReference>
<proteinExistence type="predicted"/>
<dbReference type="InterPro" id="IPR001034">
    <property type="entry name" value="DeoR_HTH"/>
</dbReference>
<comment type="caution">
    <text evidence="6">The sequence shown here is derived from an EMBL/GenBank/DDBJ whole genome shotgun (WGS) entry which is preliminary data.</text>
</comment>
<dbReference type="Pfam" id="PF08220">
    <property type="entry name" value="HTH_DeoR"/>
    <property type="match status" value="1"/>
</dbReference>
<reference evidence="6 7" key="1">
    <citation type="submission" date="2020-03" db="EMBL/GenBank/DDBJ databases">
        <title>Genomic Encyclopedia of Type Strains, Phase IV (KMG-IV): sequencing the most valuable type-strain genomes for metagenomic binning, comparative biology and taxonomic classification.</title>
        <authorList>
            <person name="Goeker M."/>
        </authorList>
    </citation>
    <scope>NUCLEOTIDE SEQUENCE [LARGE SCALE GENOMIC DNA]</scope>
    <source>
        <strain evidence="6 7">DSM 19867</strain>
    </source>
</reference>
<dbReference type="SUPFAM" id="SSF100950">
    <property type="entry name" value="NagB/RpiA/CoA transferase-like"/>
    <property type="match status" value="1"/>
</dbReference>
<dbReference type="RefSeq" id="WP_167083864.1">
    <property type="nucleotide sequence ID" value="NZ_BAAADC010000001.1"/>
</dbReference>
<dbReference type="PRINTS" id="PR00037">
    <property type="entry name" value="HTHLACR"/>
</dbReference>
<name>A0A846N1I7_9PROT</name>
<evidence type="ECO:0000313" key="7">
    <source>
        <dbReference type="Proteomes" id="UP000570514"/>
    </source>
</evidence>
<dbReference type="InterPro" id="IPR018356">
    <property type="entry name" value="Tscrpt_reg_HTH_DeoR_CS"/>
</dbReference>
<accession>A0A846N1I7</accession>
<dbReference type="InterPro" id="IPR036388">
    <property type="entry name" value="WH-like_DNA-bd_sf"/>
</dbReference>
<dbReference type="SUPFAM" id="SSF46785">
    <property type="entry name" value="Winged helix' DNA-binding domain"/>
    <property type="match status" value="1"/>
</dbReference>
<dbReference type="Gene3D" id="1.10.10.10">
    <property type="entry name" value="Winged helix-like DNA-binding domain superfamily/Winged helix DNA-binding domain"/>
    <property type="match status" value="1"/>
</dbReference>
<dbReference type="GO" id="GO:0003700">
    <property type="term" value="F:DNA-binding transcription factor activity"/>
    <property type="evidence" value="ECO:0007669"/>
    <property type="project" value="InterPro"/>
</dbReference>